<evidence type="ECO:0000313" key="1">
    <source>
        <dbReference type="EMBL" id="KAK9098485.1"/>
    </source>
</evidence>
<gene>
    <name evidence="1" type="ORF">Syun_025530</name>
</gene>
<comment type="caution">
    <text evidence="1">The sequence shown here is derived from an EMBL/GenBank/DDBJ whole genome shotgun (WGS) entry which is preliminary data.</text>
</comment>
<dbReference type="Proteomes" id="UP001420932">
    <property type="component" value="Unassembled WGS sequence"/>
</dbReference>
<evidence type="ECO:0000313" key="2">
    <source>
        <dbReference type="Proteomes" id="UP001420932"/>
    </source>
</evidence>
<reference evidence="1 2" key="1">
    <citation type="submission" date="2024-01" db="EMBL/GenBank/DDBJ databases">
        <title>Genome assemblies of Stephania.</title>
        <authorList>
            <person name="Yang L."/>
        </authorList>
    </citation>
    <scope>NUCLEOTIDE SEQUENCE [LARGE SCALE GENOMIC DNA]</scope>
    <source>
        <strain evidence="1">YNDBR</strain>
        <tissue evidence="1">Leaf</tissue>
    </source>
</reference>
<keyword evidence="2" id="KW-1185">Reference proteome</keyword>
<proteinExistence type="predicted"/>
<dbReference type="EMBL" id="JBBNAF010000011">
    <property type="protein sequence ID" value="KAK9098485.1"/>
    <property type="molecule type" value="Genomic_DNA"/>
</dbReference>
<name>A0AAP0ERU0_9MAGN</name>
<protein>
    <submittedName>
        <fullName evidence="1">Uncharacterized protein</fullName>
    </submittedName>
</protein>
<accession>A0AAP0ERU0</accession>
<organism evidence="1 2">
    <name type="scientific">Stephania yunnanensis</name>
    <dbReference type="NCBI Taxonomy" id="152371"/>
    <lineage>
        <taxon>Eukaryota</taxon>
        <taxon>Viridiplantae</taxon>
        <taxon>Streptophyta</taxon>
        <taxon>Embryophyta</taxon>
        <taxon>Tracheophyta</taxon>
        <taxon>Spermatophyta</taxon>
        <taxon>Magnoliopsida</taxon>
        <taxon>Ranunculales</taxon>
        <taxon>Menispermaceae</taxon>
        <taxon>Menispermoideae</taxon>
        <taxon>Cissampelideae</taxon>
        <taxon>Stephania</taxon>
    </lineage>
</organism>
<dbReference type="AlphaFoldDB" id="A0AAP0ERU0"/>
<sequence>MGKKNPCLKRASRSKIASNQVEHLRPRRLDNGRRTHWTWHTIKGPAMSRMVGARGGSGHVSPYQGHVKELETLRYGKETRDGYEGAEEQLLLLVRCSVGLDFFLEARLGLDFWLTCKLPKIFQIKASSFHA</sequence>